<dbReference type="PROSITE" id="PS50181">
    <property type="entry name" value="FBOX"/>
    <property type="match status" value="1"/>
</dbReference>
<dbReference type="AlphaFoldDB" id="A0A814UW78"/>
<dbReference type="InterPro" id="IPR032675">
    <property type="entry name" value="LRR_dom_sf"/>
</dbReference>
<keyword evidence="4" id="KW-1185">Reference proteome</keyword>
<dbReference type="OrthoDB" id="2305498at2759"/>
<reference evidence="3" key="1">
    <citation type="submission" date="2021-02" db="EMBL/GenBank/DDBJ databases">
        <authorList>
            <person name="Nowell W R."/>
        </authorList>
    </citation>
    <scope>NUCLEOTIDE SEQUENCE</scope>
</reference>
<dbReference type="EMBL" id="CAJNOM010000172">
    <property type="protein sequence ID" value="CAF1177445.1"/>
    <property type="molecule type" value="Genomic_DNA"/>
</dbReference>
<proteinExistence type="predicted"/>
<dbReference type="EMBL" id="CAJNOI010000135">
    <property type="protein sequence ID" value="CAF1113448.1"/>
    <property type="molecule type" value="Genomic_DNA"/>
</dbReference>
<organism evidence="3 4">
    <name type="scientific">Adineta steineri</name>
    <dbReference type="NCBI Taxonomy" id="433720"/>
    <lineage>
        <taxon>Eukaryota</taxon>
        <taxon>Metazoa</taxon>
        <taxon>Spiralia</taxon>
        <taxon>Gnathifera</taxon>
        <taxon>Rotifera</taxon>
        <taxon>Eurotatoria</taxon>
        <taxon>Bdelloidea</taxon>
        <taxon>Adinetida</taxon>
        <taxon>Adinetidae</taxon>
        <taxon>Adineta</taxon>
    </lineage>
</organism>
<gene>
    <name evidence="2" type="ORF">BJG266_LOCUS22033</name>
    <name evidence="3" type="ORF">QVE165_LOCUS24477</name>
</gene>
<dbReference type="Proteomes" id="UP000663877">
    <property type="component" value="Unassembled WGS sequence"/>
</dbReference>
<comment type="caution">
    <text evidence="3">The sequence shown here is derived from an EMBL/GenBank/DDBJ whole genome shotgun (WGS) entry which is preliminary data.</text>
</comment>
<evidence type="ECO:0000259" key="1">
    <source>
        <dbReference type="PROSITE" id="PS50181"/>
    </source>
</evidence>
<dbReference type="Gene3D" id="3.80.10.10">
    <property type="entry name" value="Ribonuclease Inhibitor"/>
    <property type="match status" value="1"/>
</dbReference>
<name>A0A814UW78_9BILA</name>
<accession>A0A814UW78</accession>
<evidence type="ECO:0000313" key="3">
    <source>
        <dbReference type="EMBL" id="CAF1177445.1"/>
    </source>
</evidence>
<protein>
    <recommendedName>
        <fullName evidence="1">F-box domain-containing protein</fullName>
    </recommendedName>
</protein>
<evidence type="ECO:0000313" key="4">
    <source>
        <dbReference type="Proteomes" id="UP000663832"/>
    </source>
</evidence>
<evidence type="ECO:0000313" key="2">
    <source>
        <dbReference type="EMBL" id="CAF1113448.1"/>
    </source>
</evidence>
<dbReference type="InterPro" id="IPR001810">
    <property type="entry name" value="F-box_dom"/>
</dbReference>
<dbReference type="Proteomes" id="UP000663832">
    <property type="component" value="Unassembled WGS sequence"/>
</dbReference>
<sequence length="360" mass="42588">MTSEQHLVSLLTLPTELLYRICDFLDTETIVLSFRYVCVQLFAVTETYNRYKIHCNSTSTINICRIISPRNIISLNFENEKNTNNWIELFLSITDIYQFTRLRSFSIRHINDTNLNIILHHISINCKLTSFFIYSDILQDNHNALKILSSIIAQPSLHNVVLNFNLSNKDKFLWPSQSMITNLSCGTCTIKQFCSILQHSPYLHTLTIDTCQISGFDENFLLNTYTQLNSLTINDMQMTMDKLEFFLSFLPSLTHFDLTSSGKPFEFVQRLSRWEEFIRFRLPRLNQFEFCIFCYCTDWEIFDKVIAAFRTSFWLEEKHWFVTCQFRDDWTSSFTVFTSPKLSNESYRRECNFDKIICSK</sequence>
<feature type="domain" description="F-box" evidence="1">
    <location>
        <begin position="7"/>
        <end position="54"/>
    </location>
</feature>
<dbReference type="SUPFAM" id="SSF52058">
    <property type="entry name" value="L domain-like"/>
    <property type="match status" value="1"/>
</dbReference>